<dbReference type="Gene3D" id="1.20.1280.50">
    <property type="match status" value="1"/>
</dbReference>
<evidence type="ECO:0000313" key="3">
    <source>
        <dbReference type="EMBL" id="KAF8776597.1"/>
    </source>
</evidence>
<keyword evidence="4" id="KW-1185">Reference proteome</keyword>
<dbReference type="InterPro" id="IPR036047">
    <property type="entry name" value="F-box-like_dom_sf"/>
</dbReference>
<dbReference type="OrthoDB" id="695793at2759"/>
<protein>
    <recommendedName>
        <fullName evidence="2">F-box domain-containing protein</fullName>
    </recommendedName>
</protein>
<organism evidence="3 4">
    <name type="scientific">Digitaria exilis</name>
    <dbReference type="NCBI Taxonomy" id="1010633"/>
    <lineage>
        <taxon>Eukaryota</taxon>
        <taxon>Viridiplantae</taxon>
        <taxon>Streptophyta</taxon>
        <taxon>Embryophyta</taxon>
        <taxon>Tracheophyta</taxon>
        <taxon>Spermatophyta</taxon>
        <taxon>Magnoliopsida</taxon>
        <taxon>Liliopsida</taxon>
        <taxon>Poales</taxon>
        <taxon>Poaceae</taxon>
        <taxon>PACMAD clade</taxon>
        <taxon>Panicoideae</taxon>
        <taxon>Panicodae</taxon>
        <taxon>Paniceae</taxon>
        <taxon>Anthephorinae</taxon>
        <taxon>Digitaria</taxon>
    </lineage>
</organism>
<dbReference type="InterPro" id="IPR056594">
    <property type="entry name" value="AT5G49610-like_b-prop"/>
</dbReference>
<feature type="compositionally biased region" description="Basic and acidic residues" evidence="1">
    <location>
        <begin position="1"/>
        <end position="11"/>
    </location>
</feature>
<dbReference type="AlphaFoldDB" id="A0A835FVK4"/>
<dbReference type="SUPFAM" id="SSF81383">
    <property type="entry name" value="F-box domain"/>
    <property type="match status" value="1"/>
</dbReference>
<evidence type="ECO:0000313" key="4">
    <source>
        <dbReference type="Proteomes" id="UP000636709"/>
    </source>
</evidence>
<proteinExistence type="predicted"/>
<dbReference type="InterPro" id="IPR001810">
    <property type="entry name" value="F-box_dom"/>
</dbReference>
<sequence length="549" mass="61354">MPPDHSRREGETITTAMPPDRNHRTEETSTCKPPAPPTSIHDLPDDLLELVFLHADSFVCLVRAAATCKPWRRVISDPFLRRFGRFGHYYHEPPSKPLFVRSPAPPGEATVDVHRLAVSLDFLAHHYDHGDVMELSDGGSLLAFVKNSSSVVVCDPCTRKQMELYPQSPWERNPGRYHSCTFGAFLLNAGDGDTSSCSMNMSSFRLLCVSLVRDDVTRTKTAWATLISSRHDGCWWRALGSRDTLELDQREDKVFRTCGRSLCWSGQAVSNAVLRLDESSGTFSIFKLPAHARRNHWSSYYNRENLRVVDGGTGFVRLARIIDDDLEVLWWSHDGGHACIVERKVCLSQLAGIELIKIEWSWRFLDTAETLNPGHVVVLPFEEYMWMFDVNVETMELTRLWKSKNGQAGRVFPYELPWPPTIKFAQLRSQSQLRAYDAIPPPTTSPVCASSRSARAATVDAVVDHLPVANSVSLSIGLGFEEPLVGTLASQISPFWLYTKALEEPSSGSAAMPRYGPPPATLSRHTAVALSYCCWGEELVGRAAGDEVY</sequence>
<accession>A0A835FVK4</accession>
<dbReference type="Pfam" id="PF23635">
    <property type="entry name" value="Beta-prop_AT5G49610-like"/>
    <property type="match status" value="1"/>
</dbReference>
<comment type="caution">
    <text evidence="3">The sequence shown here is derived from an EMBL/GenBank/DDBJ whole genome shotgun (WGS) entry which is preliminary data.</text>
</comment>
<dbReference type="PROSITE" id="PS50181">
    <property type="entry name" value="FBOX"/>
    <property type="match status" value="1"/>
</dbReference>
<feature type="domain" description="F-box" evidence="2">
    <location>
        <begin position="37"/>
        <end position="86"/>
    </location>
</feature>
<dbReference type="EMBL" id="JACEFO010000191">
    <property type="protein sequence ID" value="KAF8776597.1"/>
    <property type="molecule type" value="Genomic_DNA"/>
</dbReference>
<name>A0A835FVK4_9POAL</name>
<dbReference type="Pfam" id="PF12937">
    <property type="entry name" value="F-box-like"/>
    <property type="match status" value="1"/>
</dbReference>
<gene>
    <name evidence="3" type="ORF">HU200_003318</name>
</gene>
<dbReference type="Proteomes" id="UP000636709">
    <property type="component" value="Unassembled WGS sequence"/>
</dbReference>
<feature type="region of interest" description="Disordered" evidence="1">
    <location>
        <begin position="1"/>
        <end position="39"/>
    </location>
</feature>
<evidence type="ECO:0000256" key="1">
    <source>
        <dbReference type="SAM" id="MobiDB-lite"/>
    </source>
</evidence>
<reference evidence="3" key="1">
    <citation type="submission" date="2020-07" db="EMBL/GenBank/DDBJ databases">
        <title>Genome sequence and genetic diversity analysis of an under-domesticated orphan crop, white fonio (Digitaria exilis).</title>
        <authorList>
            <person name="Bennetzen J.L."/>
            <person name="Chen S."/>
            <person name="Ma X."/>
            <person name="Wang X."/>
            <person name="Yssel A.E.J."/>
            <person name="Chaluvadi S.R."/>
            <person name="Johnson M."/>
            <person name="Gangashetty P."/>
            <person name="Hamidou F."/>
            <person name="Sanogo M.D."/>
            <person name="Zwaenepoel A."/>
            <person name="Wallace J."/>
            <person name="Van De Peer Y."/>
            <person name="Van Deynze A."/>
        </authorList>
    </citation>
    <scope>NUCLEOTIDE SEQUENCE</scope>
    <source>
        <tissue evidence="3">Leaves</tissue>
    </source>
</reference>
<dbReference type="PANTHER" id="PTHR33207">
    <property type="entry name" value="F-BOX DOMAIN CONTAINING PROTEIN-RELATED"/>
    <property type="match status" value="1"/>
</dbReference>
<evidence type="ECO:0000259" key="2">
    <source>
        <dbReference type="PROSITE" id="PS50181"/>
    </source>
</evidence>
<feature type="compositionally biased region" description="Basic and acidic residues" evidence="1">
    <location>
        <begin position="20"/>
        <end position="29"/>
    </location>
</feature>